<dbReference type="OrthoDB" id="4541465at2"/>
<dbReference type="Gene3D" id="1.10.10.60">
    <property type="entry name" value="Homeodomain-like"/>
    <property type="match status" value="1"/>
</dbReference>
<evidence type="ECO:0000313" key="7">
    <source>
        <dbReference type="Proteomes" id="UP000250299"/>
    </source>
</evidence>
<dbReference type="RefSeq" id="WP_110963339.1">
    <property type="nucleotide sequence ID" value="NZ_CP029693.1"/>
</dbReference>
<evidence type="ECO:0000256" key="2">
    <source>
        <dbReference type="ARBA" id="ARBA00023125"/>
    </source>
</evidence>
<gene>
    <name evidence="6" type="ORF">DKY63_06480</name>
</gene>
<dbReference type="PRINTS" id="PR00455">
    <property type="entry name" value="HTHTETR"/>
</dbReference>
<dbReference type="AlphaFoldDB" id="A0A2Z4RF24"/>
<evidence type="ECO:0000256" key="4">
    <source>
        <dbReference type="PROSITE-ProRule" id="PRU00335"/>
    </source>
</evidence>
<evidence type="ECO:0000259" key="5">
    <source>
        <dbReference type="PROSITE" id="PS50977"/>
    </source>
</evidence>
<dbReference type="PROSITE" id="PS50977">
    <property type="entry name" value="HTH_TETR_2"/>
    <property type="match status" value="1"/>
</dbReference>
<dbReference type="InterPro" id="IPR001647">
    <property type="entry name" value="HTH_TetR"/>
</dbReference>
<dbReference type="Gene3D" id="1.10.357.10">
    <property type="entry name" value="Tetracycline Repressor, domain 2"/>
    <property type="match status" value="1"/>
</dbReference>
<accession>A0A2Z4RF24</accession>
<keyword evidence="3" id="KW-0804">Transcription</keyword>
<dbReference type="GO" id="GO:0000976">
    <property type="term" value="F:transcription cis-regulatory region binding"/>
    <property type="evidence" value="ECO:0007669"/>
    <property type="project" value="TreeGrafter"/>
</dbReference>
<dbReference type="SUPFAM" id="SSF46689">
    <property type="entry name" value="Homeodomain-like"/>
    <property type="match status" value="1"/>
</dbReference>
<keyword evidence="1" id="KW-0805">Transcription regulation</keyword>
<protein>
    <submittedName>
        <fullName evidence="6">TetR family transcriptional regulator</fullName>
    </submittedName>
</protein>
<dbReference type="PANTHER" id="PTHR30055:SF238">
    <property type="entry name" value="MYCOFACTOCIN BIOSYNTHESIS TRANSCRIPTIONAL REGULATOR MFTR-RELATED"/>
    <property type="match status" value="1"/>
</dbReference>
<reference evidence="6 7" key="1">
    <citation type="submission" date="2018-05" db="EMBL/GenBank/DDBJ databases">
        <title>Whole genome sequence of Pseudomonas putida JBC17.</title>
        <authorList>
            <person name="Lee Y.H."/>
            <person name="David K."/>
        </authorList>
    </citation>
    <scope>NUCLEOTIDE SEQUENCE [LARGE SCALE GENOMIC DNA]</scope>
    <source>
        <strain evidence="6 7">JBC17</strain>
    </source>
</reference>
<keyword evidence="2 4" id="KW-0238">DNA-binding</keyword>
<dbReference type="GO" id="GO:0003700">
    <property type="term" value="F:DNA-binding transcription factor activity"/>
    <property type="evidence" value="ECO:0007669"/>
    <property type="project" value="TreeGrafter"/>
</dbReference>
<evidence type="ECO:0000313" key="6">
    <source>
        <dbReference type="EMBL" id="AWY39567.1"/>
    </source>
</evidence>
<feature type="DNA-binding region" description="H-T-H motif" evidence="4">
    <location>
        <begin position="28"/>
        <end position="47"/>
    </location>
</feature>
<dbReference type="Proteomes" id="UP000250299">
    <property type="component" value="Chromosome"/>
</dbReference>
<dbReference type="InterPro" id="IPR050109">
    <property type="entry name" value="HTH-type_TetR-like_transc_reg"/>
</dbReference>
<evidence type="ECO:0000256" key="3">
    <source>
        <dbReference type="ARBA" id="ARBA00023163"/>
    </source>
</evidence>
<sequence>MKPLTPSAANICAVAVEHFADHGYDASSLNEIAVMAGMRKASLYAHFSSKDALFETVFKIALRHEHQYVAACFEEEGGRAGVPGQLHVECLIGRYEASAHLRFLLRTAYFPPADIRAVITLGFEAYLAQIRQYFQRATRDRYKWPAAHPEQLEVFCDAYLGIVDSLHVELIYAAPQAYAKRLAALLRVFSDSLSMLEGASRG</sequence>
<name>A0A2Z4RF24_PSEPU</name>
<organism evidence="6 7">
    <name type="scientific">Pseudomonas putida</name>
    <name type="common">Arthrobacter siderocapsulatus</name>
    <dbReference type="NCBI Taxonomy" id="303"/>
    <lineage>
        <taxon>Bacteria</taxon>
        <taxon>Pseudomonadati</taxon>
        <taxon>Pseudomonadota</taxon>
        <taxon>Gammaproteobacteria</taxon>
        <taxon>Pseudomonadales</taxon>
        <taxon>Pseudomonadaceae</taxon>
        <taxon>Pseudomonas</taxon>
    </lineage>
</organism>
<feature type="domain" description="HTH tetR-type" evidence="5">
    <location>
        <begin position="5"/>
        <end position="65"/>
    </location>
</feature>
<evidence type="ECO:0000256" key="1">
    <source>
        <dbReference type="ARBA" id="ARBA00023015"/>
    </source>
</evidence>
<dbReference type="Pfam" id="PF00440">
    <property type="entry name" value="TetR_N"/>
    <property type="match status" value="1"/>
</dbReference>
<dbReference type="InterPro" id="IPR009057">
    <property type="entry name" value="Homeodomain-like_sf"/>
</dbReference>
<dbReference type="PANTHER" id="PTHR30055">
    <property type="entry name" value="HTH-TYPE TRANSCRIPTIONAL REGULATOR RUTR"/>
    <property type="match status" value="1"/>
</dbReference>
<proteinExistence type="predicted"/>
<dbReference type="EMBL" id="CP029693">
    <property type="protein sequence ID" value="AWY39567.1"/>
    <property type="molecule type" value="Genomic_DNA"/>
</dbReference>